<comment type="caution">
    <text evidence="3">The sequence shown here is derived from an EMBL/GenBank/DDBJ whole genome shotgun (WGS) entry which is preliminary data.</text>
</comment>
<dbReference type="Proteomes" id="UP000230981">
    <property type="component" value="Unassembled WGS sequence"/>
</dbReference>
<evidence type="ECO:0000313" key="4">
    <source>
        <dbReference type="Proteomes" id="UP000230981"/>
    </source>
</evidence>
<accession>A0ABX4MFC4</accession>
<evidence type="ECO:0000256" key="2">
    <source>
        <dbReference type="ARBA" id="ARBA00023239"/>
    </source>
</evidence>
<dbReference type="SUPFAM" id="SSF53800">
    <property type="entry name" value="Chelatase"/>
    <property type="match status" value="2"/>
</dbReference>
<keyword evidence="2 3" id="KW-0456">Lyase</keyword>
<gene>
    <name evidence="3" type="primary">cbiX</name>
    <name evidence="3" type="ORF">magtdc_307</name>
</gene>
<dbReference type="EC" id="4.99.1.3" evidence="3"/>
<protein>
    <submittedName>
        <fullName evidence="3">Sirohydrochlorin cobaltochelatase</fullName>
        <ecNumber evidence="3">4.99.1.3</ecNumber>
    </submittedName>
</protein>
<keyword evidence="4" id="KW-1185">Reference proteome</keyword>
<dbReference type="Pfam" id="PF01903">
    <property type="entry name" value="CbiX"/>
    <property type="match status" value="1"/>
</dbReference>
<name>A0ABX4MFC4_9HYPH</name>
<evidence type="ECO:0000256" key="1">
    <source>
        <dbReference type="ARBA" id="ARBA00022723"/>
    </source>
</evidence>
<organism evidence="3 4">
    <name type="scientific">Candidatus Hodgkinia cicadicola</name>
    <dbReference type="NCBI Taxonomy" id="573658"/>
    <lineage>
        <taxon>Bacteria</taxon>
        <taxon>Pseudomonadati</taxon>
        <taxon>Pseudomonadota</taxon>
        <taxon>Alphaproteobacteria</taxon>
        <taxon>Hyphomicrobiales</taxon>
        <taxon>Candidatus Hodgkinia</taxon>
    </lineage>
</organism>
<keyword evidence="1" id="KW-0479">Metal-binding</keyword>
<dbReference type="InterPro" id="IPR002762">
    <property type="entry name" value="CbiX-like"/>
</dbReference>
<reference evidence="3" key="1">
    <citation type="submission" date="2017-09" db="EMBL/GenBank/DDBJ databases">
        <authorList>
            <person name="Campbell M.A."/>
            <person name="Lukasik P."/>
            <person name="Simon C."/>
            <person name="McCutcheon J.P."/>
        </authorList>
    </citation>
    <scope>NUCLEOTIDE SEQUENCE [LARGE SCALE GENOMIC DNA]</scope>
    <source>
        <strain evidence="3">MAGTDC</strain>
    </source>
</reference>
<sequence>MINNTNGQRDKTYLFFLGHGSYKIGTTAEFMYIVDLFKTLHPFIGTGFWLLEFGKVQLTDRFDFRFDINIIVPMMLFNSKHVKYDVCLICNFLQSKLKTKLVILITNPCSDLLNVKLICKFFNRCIINRNFGSSSNILVLASRGSSDVHSNSQVYLINRILWEGMGFGWCEVGFIGITFPLLKYLQTTKTPSNVVVIPLLLFSGDLYNKLNKNFKSCIITGYIFSHVQSVLIFFKRIRNLFNDYNLNNCVLCKHRFLSST</sequence>
<proteinExistence type="predicted"/>
<dbReference type="Gene3D" id="3.40.50.1400">
    <property type="match status" value="1"/>
</dbReference>
<dbReference type="GO" id="GO:0016852">
    <property type="term" value="F:sirohydrochlorin cobaltochelatase activity"/>
    <property type="evidence" value="ECO:0007669"/>
    <property type="project" value="UniProtKB-EC"/>
</dbReference>
<dbReference type="EMBL" id="NXGO01000143">
    <property type="protein sequence ID" value="PIM95294.1"/>
    <property type="molecule type" value="Genomic_DNA"/>
</dbReference>
<evidence type="ECO:0000313" key="3">
    <source>
        <dbReference type="EMBL" id="PIM95294.1"/>
    </source>
</evidence>